<dbReference type="SUPFAM" id="SSF53187">
    <property type="entry name" value="Zn-dependent exopeptidases"/>
    <property type="match status" value="1"/>
</dbReference>
<reference evidence="5 6" key="1">
    <citation type="submission" date="2020-09" db="EMBL/GenBank/DDBJ databases">
        <title>Novel species in genus Gordonia.</title>
        <authorList>
            <person name="Zhang G."/>
        </authorList>
    </citation>
    <scope>NUCLEOTIDE SEQUENCE [LARGE SCALE GENOMIC DNA]</scope>
    <source>
        <strain evidence="5 6">ON-33</strain>
    </source>
</reference>
<keyword evidence="3" id="KW-0732">Signal</keyword>
<organism evidence="5 6">
    <name type="scientific">Gordonia hankookensis</name>
    <dbReference type="NCBI Taxonomy" id="589403"/>
    <lineage>
        <taxon>Bacteria</taxon>
        <taxon>Bacillati</taxon>
        <taxon>Actinomycetota</taxon>
        <taxon>Actinomycetes</taxon>
        <taxon>Mycobacteriales</taxon>
        <taxon>Gordoniaceae</taxon>
        <taxon>Gordonia</taxon>
    </lineage>
</organism>
<gene>
    <name evidence="5" type="ORF">IDF66_02860</name>
</gene>
<evidence type="ECO:0000313" key="5">
    <source>
        <dbReference type="EMBL" id="MBD1318513.1"/>
    </source>
</evidence>
<feature type="signal peptide" evidence="3">
    <location>
        <begin position="1"/>
        <end position="40"/>
    </location>
</feature>
<dbReference type="EMBL" id="JACWMS010000001">
    <property type="protein sequence ID" value="MBD1318513.1"/>
    <property type="molecule type" value="Genomic_DNA"/>
</dbReference>
<dbReference type="PANTHER" id="PTHR30404">
    <property type="entry name" value="N-ACETYLMURAMOYL-L-ALANINE AMIDASE"/>
    <property type="match status" value="1"/>
</dbReference>
<comment type="caution">
    <text evidence="5">The sequence shown here is derived from an EMBL/GenBank/DDBJ whole genome shotgun (WGS) entry which is preliminary data.</text>
</comment>
<evidence type="ECO:0000256" key="1">
    <source>
        <dbReference type="ARBA" id="ARBA00022801"/>
    </source>
</evidence>
<sequence length="384" mass="38776">MTQTVMTRRSGGRMIGRRRRIVVAAMSALTLTAGTMTTIAAPDAVAAPQPTGTVLAGKTIFLDPGHQGGSAGHQLNAQVPDGRGGKKDCQTSGATGVNGAQEHTVNWQITQLVKAGLESQGARVVLSRPDDTGWGGCVDQRAAAASRSGAAVAVSLHADSTSAGSDGSKKGFHMIVPQLPVPDGTVSRVQGGEGRKASSAMRDAFVKAGFPEANYAGVTKGLQTRSDIAAVNLTKVPAVFIEMGNLSNPAEAASLSGKDGQLKYAMAVTDGILDYVRGPAAAPAPAPAAPNSTAPNSAAPNSSAPKSAAPAPNAAPNSTTPSTPDSEDDGLATVIPFVQQLLGTDDPKAITQLLLGQGQDVSAQVLKAMLTVVYGLFGGKLPIG</sequence>
<evidence type="ECO:0000259" key="4">
    <source>
        <dbReference type="SMART" id="SM00646"/>
    </source>
</evidence>
<feature type="region of interest" description="Disordered" evidence="2">
    <location>
        <begin position="280"/>
        <end position="330"/>
    </location>
</feature>
<dbReference type="PANTHER" id="PTHR30404:SF0">
    <property type="entry name" value="N-ACETYLMURAMOYL-L-ALANINE AMIDASE AMIC"/>
    <property type="match status" value="1"/>
</dbReference>
<dbReference type="Gene3D" id="3.40.630.40">
    <property type="entry name" value="Zn-dependent exopeptidases"/>
    <property type="match status" value="1"/>
</dbReference>
<evidence type="ECO:0000256" key="2">
    <source>
        <dbReference type="SAM" id="MobiDB-lite"/>
    </source>
</evidence>
<feature type="chain" id="PRO_5045989991" evidence="3">
    <location>
        <begin position="41"/>
        <end position="384"/>
    </location>
</feature>
<feature type="compositionally biased region" description="Low complexity" evidence="2">
    <location>
        <begin position="289"/>
        <end position="324"/>
    </location>
</feature>
<dbReference type="SMART" id="SM00646">
    <property type="entry name" value="Ami_3"/>
    <property type="match status" value="1"/>
</dbReference>
<proteinExistence type="predicted"/>
<feature type="domain" description="MurNAc-LAA" evidence="4">
    <location>
        <begin position="142"/>
        <end position="273"/>
    </location>
</feature>
<dbReference type="Proteomes" id="UP000602395">
    <property type="component" value="Unassembled WGS sequence"/>
</dbReference>
<dbReference type="Pfam" id="PF01520">
    <property type="entry name" value="Amidase_3"/>
    <property type="match status" value="1"/>
</dbReference>
<evidence type="ECO:0000256" key="3">
    <source>
        <dbReference type="SAM" id="SignalP"/>
    </source>
</evidence>
<dbReference type="InterPro" id="IPR050695">
    <property type="entry name" value="N-acetylmuramoyl_amidase_3"/>
</dbReference>
<accession>A0ABR7W6Y3</accession>
<name>A0ABR7W6Y3_9ACTN</name>
<protein>
    <submittedName>
        <fullName evidence="5">N-acetylmuramoyl-L-alanine amidase</fullName>
    </submittedName>
</protein>
<keyword evidence="6" id="KW-1185">Reference proteome</keyword>
<dbReference type="InterPro" id="IPR002508">
    <property type="entry name" value="MurNAc-LAA_cat"/>
</dbReference>
<keyword evidence="1" id="KW-0378">Hydrolase</keyword>
<evidence type="ECO:0000313" key="6">
    <source>
        <dbReference type="Proteomes" id="UP000602395"/>
    </source>
</evidence>
<dbReference type="CDD" id="cd02696">
    <property type="entry name" value="MurNAc-LAA"/>
    <property type="match status" value="1"/>
</dbReference>